<dbReference type="GO" id="GO:0006488">
    <property type="term" value="P:dolichol-linked oligosaccharide biosynthetic process"/>
    <property type="evidence" value="ECO:0007669"/>
    <property type="project" value="InterPro"/>
</dbReference>
<evidence type="ECO:0000256" key="10">
    <source>
        <dbReference type="ARBA" id="ARBA00022989"/>
    </source>
</evidence>
<evidence type="ECO:0000256" key="16">
    <source>
        <dbReference type="SAM" id="Phobius"/>
    </source>
</evidence>
<comment type="pathway">
    <text evidence="2">Protein modification; protein glycosylation.</text>
</comment>
<dbReference type="GO" id="GO:0005739">
    <property type="term" value="C:mitochondrion"/>
    <property type="evidence" value="ECO:0007669"/>
    <property type="project" value="GOC"/>
</dbReference>
<keyword evidence="17" id="KW-0813">Transport</keyword>
<keyword evidence="17" id="KW-0406">Ion transport</keyword>
<feature type="compositionally biased region" description="Basic and acidic residues" evidence="15">
    <location>
        <begin position="405"/>
        <end position="417"/>
    </location>
</feature>
<keyword evidence="9" id="KW-0256">Endoplasmic reticulum</keyword>
<comment type="subcellular location">
    <subcellularLocation>
        <location evidence="1">Endoplasmic reticulum membrane</location>
        <topology evidence="1">Multi-pass membrane protein</topology>
    </subcellularLocation>
</comment>
<dbReference type="STRING" id="1111077.M1W1E5"/>
<gene>
    <name evidence="17" type="ORF">CPUR_00194</name>
</gene>
<dbReference type="InterPro" id="IPR016900">
    <property type="entry name" value="Alg10"/>
</dbReference>
<keyword evidence="10 16" id="KW-1133">Transmembrane helix</keyword>
<evidence type="ECO:0000256" key="7">
    <source>
        <dbReference type="ARBA" id="ARBA00022679"/>
    </source>
</evidence>
<evidence type="ECO:0000256" key="4">
    <source>
        <dbReference type="ARBA" id="ARBA00011967"/>
    </source>
</evidence>
<proteinExistence type="inferred from homology"/>
<evidence type="ECO:0000256" key="2">
    <source>
        <dbReference type="ARBA" id="ARBA00004922"/>
    </source>
</evidence>
<dbReference type="GO" id="GO:0006122">
    <property type="term" value="P:mitochondrial electron transport, ubiquinol to cytochrome c"/>
    <property type="evidence" value="ECO:0007669"/>
    <property type="project" value="InterPro"/>
</dbReference>
<dbReference type="GO" id="GO:0034220">
    <property type="term" value="P:monoatomic ion transmembrane transport"/>
    <property type="evidence" value="ECO:0007669"/>
    <property type="project" value="UniProtKB-KW"/>
</dbReference>
<comment type="caution">
    <text evidence="17">The sequence shown here is derived from an EMBL/GenBank/DDBJ whole genome shotgun (WGS) entry which is preliminary data.</text>
</comment>
<feature type="transmembrane region" description="Helical" evidence="16">
    <location>
        <begin position="349"/>
        <end position="377"/>
    </location>
</feature>
<dbReference type="PANTHER" id="PTHR12989:SF10">
    <property type="entry name" value="DOL-P-GLC:GLC(2)MAN(9)GLCNAC(2)-PP-DOL ALPHA-1,2-GLUCOSYLTRANSFERASE-RELATED"/>
    <property type="match status" value="1"/>
</dbReference>
<feature type="transmembrane region" description="Helical" evidence="16">
    <location>
        <begin position="177"/>
        <end position="194"/>
    </location>
</feature>
<feature type="transmembrane region" description="Helical" evidence="16">
    <location>
        <begin position="310"/>
        <end position="329"/>
    </location>
</feature>
<dbReference type="VEuPathDB" id="FungiDB:CPUR_00194"/>
<dbReference type="Proteomes" id="UP000016801">
    <property type="component" value="Unassembled WGS sequence"/>
</dbReference>
<feature type="transmembrane region" description="Helical" evidence="16">
    <location>
        <begin position="448"/>
        <end position="465"/>
    </location>
</feature>
<evidence type="ECO:0000256" key="13">
    <source>
        <dbReference type="ARBA" id="ARBA00044727"/>
    </source>
</evidence>
<dbReference type="HOGENOM" id="CLU_017053_0_0_1"/>
<sequence length="772" mass="84872">MVSQTPVRAAAYKSPYGPRYSLQPNLKGANFTTISRTALKAGSFGGAAAVAVLLFASSIPIVKRDILQNIPLVGRYFVKQEVHPQDNDEVFHIPQAQKYCEGRFLAWDDKITTPPGLYIFSVLLQKTAKIAGNLWAFDCGASTLRFTNVLGLIVLAYLALLCRHEIESRFYEAHSGLYYTDVISTAVVLGAFLNHLKRVGRDRSSWTNDLMTIFFGVAALFMRQTNVFWIVVWMGGLEAVHAIKTLRPERVDRPFMPTLTAQLKFSYWRYSVGDVHDAPLGLAWPDDMLLTLISLGIAALHNPVRVIRQIWPHISVLIAFVGFVAWNGGVVLGDKSNHVATIHLAQMLYIWPFFAFFSLPLLLPYAVPLFDAVIALFRGKARHSAIEGSSEQSISGKGIASEGDVAPRSRLGREDSSSARLSPALRTACLMVASPLPIWLLYVTATLAASAAVVNFNTIVHPFTLADNRHYMFYIFRYTIRRGDLFRLLLIIPYTLSRWMVWGTLAGCTDWIAPTRSVLSSSARYSVFQPTATTSNASRTIAAPISGQKDGQAPELAETDPLAMSCGPCSTSTGLIFLLTTALSLVTAPLVEPRYFIIPWVMWRLLVPAWKIPDHDHYSVSGTFGGQNAQSQSPSCMARLLVVVKRRSKLNPSLLLTLFTTPNLKNLSSPPAVLPPIYHFSAPRASRNPSLLLSLPRLRPDAAVPGTGIPDAEPPDAPRGEWMDKLLRGERVPACCADEDVPAAVVEIARAAPAEVCVYPAELAEEDPTTVD</sequence>
<evidence type="ECO:0000256" key="9">
    <source>
        <dbReference type="ARBA" id="ARBA00022824"/>
    </source>
</evidence>
<keyword evidence="6" id="KW-0328">Glycosyltransferase</keyword>
<evidence type="ECO:0000256" key="8">
    <source>
        <dbReference type="ARBA" id="ARBA00022692"/>
    </source>
</evidence>
<evidence type="ECO:0000256" key="12">
    <source>
        <dbReference type="ARBA" id="ARBA00032069"/>
    </source>
</evidence>
<keyword evidence="11 16" id="KW-0472">Membrane</keyword>
<keyword evidence="8 16" id="KW-0812">Transmembrane</keyword>
<feature type="transmembrane region" description="Helical" evidence="16">
    <location>
        <begin position="41"/>
        <end position="62"/>
    </location>
</feature>
<comment type="similarity">
    <text evidence="3">Belongs to the ALG10 glucosyltransferase family.</text>
</comment>
<accession>M1W1E5</accession>
<name>M1W1E5_CLAP2</name>
<dbReference type="GO" id="GO:0106073">
    <property type="term" value="F:dolichyl pyrophosphate Glc2Man9GlcNAc2 alpha-1,2-glucosyltransferase activity"/>
    <property type="evidence" value="ECO:0007669"/>
    <property type="project" value="UniProtKB-EC"/>
</dbReference>
<dbReference type="eggNOG" id="KOG2642">
    <property type="taxonomic scope" value="Eukaryota"/>
</dbReference>
<dbReference type="PANTHER" id="PTHR12989">
    <property type="entry name" value="ALPHA-1,2-GLUCOSYLTRANSFERASE ALG10"/>
    <property type="match status" value="1"/>
</dbReference>
<evidence type="ECO:0000256" key="15">
    <source>
        <dbReference type="SAM" id="MobiDB-lite"/>
    </source>
</evidence>
<dbReference type="GO" id="GO:0005789">
    <property type="term" value="C:endoplasmic reticulum membrane"/>
    <property type="evidence" value="ECO:0007669"/>
    <property type="project" value="UniProtKB-SubCell"/>
</dbReference>
<dbReference type="AlphaFoldDB" id="M1W1E5"/>
<evidence type="ECO:0000256" key="11">
    <source>
        <dbReference type="ARBA" id="ARBA00023136"/>
    </source>
</evidence>
<evidence type="ECO:0000256" key="14">
    <source>
        <dbReference type="ARBA" id="ARBA00048064"/>
    </source>
</evidence>
<protein>
    <recommendedName>
        <fullName evidence="5">Dol-P-Glc:Glc(2)Man(9)GlcNAc(2)-PP-Dol alpha-1,2-glucosyltransferase</fullName>
        <ecNumber evidence="4">2.4.1.256</ecNumber>
    </recommendedName>
    <alternativeName>
        <fullName evidence="12">Asparagine-linked glycosylation protein 10</fullName>
    </alternativeName>
</protein>
<dbReference type="OrthoDB" id="4769at2759"/>
<evidence type="ECO:0000256" key="5">
    <source>
        <dbReference type="ARBA" id="ARBA00018512"/>
    </source>
</evidence>
<organism evidence="17 18">
    <name type="scientific">Claviceps purpurea (strain 20.1)</name>
    <name type="common">Ergot fungus</name>
    <name type="synonym">Sphacelia segetum</name>
    <dbReference type="NCBI Taxonomy" id="1111077"/>
    <lineage>
        <taxon>Eukaryota</taxon>
        <taxon>Fungi</taxon>
        <taxon>Dikarya</taxon>
        <taxon>Ascomycota</taxon>
        <taxon>Pezizomycotina</taxon>
        <taxon>Sordariomycetes</taxon>
        <taxon>Hypocreomycetidae</taxon>
        <taxon>Hypocreales</taxon>
        <taxon>Clavicipitaceae</taxon>
        <taxon>Claviceps</taxon>
    </lineage>
</organism>
<evidence type="ECO:0000256" key="6">
    <source>
        <dbReference type="ARBA" id="ARBA00022676"/>
    </source>
</evidence>
<comment type="catalytic activity">
    <reaction evidence="14">
        <text>an alpha-D-Glc-(1-&gt;3)-alpha-D-Glc-(1-&gt;3)-alpha-D-Man-(1-&gt;2)-alpha-D-Man-(1-&gt;2)-alpha-D-Man-(1-&gt;3)-[alpha-D-Man-(1-&gt;2)-alpha-D-Man-(1-&gt;3)-[alpha-D-Man-(1-&gt;2)-alpha-D-Man-(1-&gt;6)]-alpha-D-Man-(1-&gt;6)]-beta-D-Man-(1-&gt;4)-beta-D-GlcNAc-(1-&gt;4)-alpha-D-GlcNAc-diphospho-di-trans,poly-cis-dolichol + a di-trans,poly-cis-dolichyl beta-D-glucosyl phosphate = a alpha-D-Glc-(1-&gt;2)-alpha-D-Glc-(1-&gt;3)-alpha-D-Glc-(1-&gt;3)-alpha-D-Man-(1-&gt;2)-alpha-D-Man-(1-&gt;2)-alpha-D-Man-(1-&gt;3)-[alpha-D-Man-(1-&gt;2)-alpha-D-Man-(1-&gt;3)-[alpha-D-Man-(1-&gt;2)-alpha-D-Man-(1-&gt;6)]-alpha-D-Man-(1-&gt;6)]-beta-D-Man-(1-&gt;4)-beta-D-GlcNAc-(1-&gt;4)-alpha-D-GlcNAc-diphospho-di-trans,poly-cis-dolichol + a di-trans,poly-cis-dolichyl phosphate + H(+)</text>
        <dbReference type="Rhea" id="RHEA:29543"/>
        <dbReference type="Rhea" id="RHEA-COMP:19498"/>
        <dbReference type="Rhea" id="RHEA-COMP:19502"/>
        <dbReference type="Rhea" id="RHEA-COMP:19512"/>
        <dbReference type="Rhea" id="RHEA-COMP:19522"/>
        <dbReference type="ChEBI" id="CHEBI:15378"/>
        <dbReference type="ChEBI" id="CHEBI:57525"/>
        <dbReference type="ChEBI" id="CHEBI:57683"/>
        <dbReference type="ChEBI" id="CHEBI:132522"/>
        <dbReference type="ChEBI" id="CHEBI:132523"/>
        <dbReference type="EC" id="2.4.1.256"/>
    </reaction>
    <physiologicalReaction direction="left-to-right" evidence="14">
        <dbReference type="Rhea" id="RHEA:29544"/>
    </physiologicalReaction>
</comment>
<dbReference type="Pfam" id="PF04922">
    <property type="entry name" value="DIE2_ALG10"/>
    <property type="match status" value="1"/>
</dbReference>
<evidence type="ECO:0000256" key="1">
    <source>
        <dbReference type="ARBA" id="ARBA00004477"/>
    </source>
</evidence>
<reference evidence="17 18" key="1">
    <citation type="journal article" date="2013" name="PLoS Genet.">
        <title>Plant-symbiotic fungi as chemical engineers: Multi-genome analysis of the Clavicipitaceae reveals dynamics of alkaloid loci.</title>
        <authorList>
            <person name="Schardl C.L."/>
            <person name="Young C.A."/>
            <person name="Hesse U."/>
            <person name="Amyotte S.G."/>
            <person name="Andreeva K."/>
            <person name="Calie P.J."/>
            <person name="Fleetwood D.J."/>
            <person name="Haws D.C."/>
            <person name="Moore N."/>
            <person name="Oeser B."/>
            <person name="Panaccione D.G."/>
            <person name="Schweri K.K."/>
            <person name="Voisey C.R."/>
            <person name="Farman M.L."/>
            <person name="Jaromczyk J.W."/>
            <person name="Roe B.A."/>
            <person name="O'Sullivan D.M."/>
            <person name="Scott B."/>
            <person name="Tudzynski P."/>
            <person name="An Z."/>
            <person name="Arnaoudova E.G."/>
            <person name="Bullock C.T."/>
            <person name="Charlton N.D."/>
            <person name="Chen L."/>
            <person name="Cox M."/>
            <person name="Dinkins R.D."/>
            <person name="Florea S."/>
            <person name="Glenn A.E."/>
            <person name="Gordon A."/>
            <person name="Gueldener U."/>
            <person name="Harris D.R."/>
            <person name="Hollin W."/>
            <person name="Jaromczyk J."/>
            <person name="Johnson R.D."/>
            <person name="Khan A.K."/>
            <person name="Leistner E."/>
            <person name="Leuchtmann A."/>
            <person name="Li C."/>
            <person name="Liu J."/>
            <person name="Liu J."/>
            <person name="Liu M."/>
            <person name="Mace W."/>
            <person name="Machado C."/>
            <person name="Nagabhyru P."/>
            <person name="Pan J."/>
            <person name="Schmid J."/>
            <person name="Sugawara K."/>
            <person name="Steiner U."/>
            <person name="Takach J.E."/>
            <person name="Tanaka E."/>
            <person name="Webb J.S."/>
            <person name="Wilson E.V."/>
            <person name="Wiseman J.L."/>
            <person name="Yoshida R."/>
            <person name="Zeng Z."/>
        </authorList>
    </citation>
    <scope>NUCLEOTIDE SEQUENCE [LARGE SCALE GENOMIC DNA]</scope>
    <source>
        <strain evidence="17 18">20.1</strain>
    </source>
</reference>
<evidence type="ECO:0000256" key="3">
    <source>
        <dbReference type="ARBA" id="ARBA00010600"/>
    </source>
</evidence>
<keyword evidence="18" id="KW-1185">Reference proteome</keyword>
<feature type="transmembrane region" description="Helical" evidence="16">
    <location>
        <begin position="206"/>
        <end position="222"/>
    </location>
</feature>
<dbReference type="EC" id="2.4.1.256" evidence="4"/>
<dbReference type="InterPro" id="IPR019182">
    <property type="entry name" value="Cytochrome_b-c1_su10_fun"/>
</dbReference>
<evidence type="ECO:0000313" key="17">
    <source>
        <dbReference type="EMBL" id="CCE26725.1"/>
    </source>
</evidence>
<evidence type="ECO:0000313" key="18">
    <source>
        <dbReference type="Proteomes" id="UP000016801"/>
    </source>
</evidence>
<keyword evidence="17" id="KW-0407">Ion channel</keyword>
<feature type="transmembrane region" description="Helical" evidence="16">
    <location>
        <begin position="134"/>
        <end position="157"/>
    </location>
</feature>
<dbReference type="Pfam" id="PF09796">
    <property type="entry name" value="QCR10"/>
    <property type="match status" value="1"/>
</dbReference>
<dbReference type="UniPathway" id="UPA00378"/>
<keyword evidence="7 17" id="KW-0808">Transferase</keyword>
<comment type="function">
    <text evidence="13">Dol-P-Glc:Glc(2)Man(9)GlcNAc(2)-PP-Dol alpha-1,2-glucosyltransferase that operates in the biosynthetic pathway of dolichol-linked oligosaccharides, the glycan precursors employed in protein asparagine (N)-glycosylation. The assembly of dolichol-linked oligosaccharides begins on the cytosolic side of the endoplasmic reticulum membrane and finishes in its lumen. The sequential addition of sugars to dolichol pyrophosphate produces dolichol-linked oligosaccharides containing fourteen sugars, including two GlcNAcs, nine mannoses and three glucoses. Once assembled, the oligosaccharide is transferred from the lipid to nascent proteins by oligosaccharyltransferases. In the lumen of the endoplasmic reticulum, adds the third and last glucose residue from dolichyl phosphate glucose (Dol-P-Glc) onto the lipid-linked oligosaccharide intermediate Glc(2)Man(9)GlcNAc(2)-PP-Dol to produce Glc(3)Man(9)GlcNAc(2)-PP-Dol.</text>
</comment>
<dbReference type="EMBL" id="CAGA01000001">
    <property type="protein sequence ID" value="CCE26725.1"/>
    <property type="molecule type" value="Genomic_DNA"/>
</dbReference>
<feature type="region of interest" description="Disordered" evidence="15">
    <location>
        <begin position="388"/>
        <end position="417"/>
    </location>
</feature>